<organism evidence="1 2">
    <name type="scientific">Hoylesella buccalis DNF00853</name>
    <dbReference type="NCBI Taxonomy" id="1401074"/>
    <lineage>
        <taxon>Bacteria</taxon>
        <taxon>Pseudomonadati</taxon>
        <taxon>Bacteroidota</taxon>
        <taxon>Bacteroidia</taxon>
        <taxon>Bacteroidales</taxon>
        <taxon>Prevotellaceae</taxon>
        <taxon>Hoylesella</taxon>
    </lineage>
</organism>
<dbReference type="OrthoDB" id="1097760at2"/>
<evidence type="ECO:0000313" key="2">
    <source>
        <dbReference type="Proteomes" id="UP000029556"/>
    </source>
</evidence>
<dbReference type="Proteomes" id="UP000029556">
    <property type="component" value="Unassembled WGS sequence"/>
</dbReference>
<accession>A0A095ZRS1</accession>
<dbReference type="AlphaFoldDB" id="A0A095ZRS1"/>
<sequence length="129" mass="14688">MTVILILLGLILLAALFGIFATKHGEDKEPVHMPTSSCATCNGVDEMCEQVCMMEAATKDIEYFDDEELDRFKGKPSDQFTDEEANEFAEILYSMKQEEVKDWNRSLILRGIHLPNQLKDEVIMLISNQ</sequence>
<dbReference type="RefSeq" id="WP_036871291.1">
    <property type="nucleotide sequence ID" value="NZ_JRNN01000005.1"/>
</dbReference>
<evidence type="ECO:0000313" key="1">
    <source>
        <dbReference type="EMBL" id="KGF37430.1"/>
    </source>
</evidence>
<evidence type="ECO:0008006" key="3">
    <source>
        <dbReference type="Google" id="ProtNLM"/>
    </source>
</evidence>
<protein>
    <recommendedName>
        <fullName evidence="3">Phospholipase</fullName>
    </recommendedName>
</protein>
<comment type="caution">
    <text evidence="1">The sequence shown here is derived from an EMBL/GenBank/DDBJ whole genome shotgun (WGS) entry which is preliminary data.</text>
</comment>
<reference evidence="1 2" key="1">
    <citation type="submission" date="2014-07" db="EMBL/GenBank/DDBJ databases">
        <authorList>
            <person name="McCorrison J."/>
            <person name="Sanka R."/>
            <person name="Torralba M."/>
            <person name="Gillis M."/>
            <person name="Haft D.H."/>
            <person name="Methe B."/>
            <person name="Sutton G."/>
            <person name="Nelson K.E."/>
        </authorList>
    </citation>
    <scope>NUCLEOTIDE SEQUENCE [LARGE SCALE GENOMIC DNA]</scope>
    <source>
        <strain evidence="1 2">DNF00853</strain>
    </source>
</reference>
<dbReference type="EMBL" id="JRNN01000005">
    <property type="protein sequence ID" value="KGF37430.1"/>
    <property type="molecule type" value="Genomic_DNA"/>
</dbReference>
<name>A0A095ZRS1_9BACT</name>
<proteinExistence type="predicted"/>
<gene>
    <name evidence="1" type="ORF">HMPREF2137_00425</name>
</gene>